<dbReference type="Gene3D" id="2.40.160.10">
    <property type="entry name" value="Porin"/>
    <property type="match status" value="1"/>
</dbReference>
<dbReference type="OrthoDB" id="9788733at2"/>
<dbReference type="SUPFAM" id="SSF56935">
    <property type="entry name" value="Porins"/>
    <property type="match status" value="1"/>
</dbReference>
<evidence type="ECO:0000313" key="2">
    <source>
        <dbReference type="EMBL" id="SDX65294.1"/>
    </source>
</evidence>
<evidence type="ECO:0000256" key="1">
    <source>
        <dbReference type="SAM" id="SignalP"/>
    </source>
</evidence>
<evidence type="ECO:0000313" key="3">
    <source>
        <dbReference type="Proteomes" id="UP000199675"/>
    </source>
</evidence>
<reference evidence="2 3" key="1">
    <citation type="submission" date="2016-10" db="EMBL/GenBank/DDBJ databases">
        <authorList>
            <person name="de Groot N.N."/>
        </authorList>
    </citation>
    <scope>NUCLEOTIDE SEQUENCE [LARGE SCALE GENOMIC DNA]</scope>
    <source>
        <strain evidence="2 3">CGMCC 1.7059</strain>
    </source>
</reference>
<keyword evidence="1" id="KW-0732">Signal</keyword>
<sequence length="411" mass="44821">MNAVQLRLFPLLIAPALAHGHAGESHVMPAAPEVSSLSVDAGFSTTYRTGTVVPTVGVWQIPGVLMGADAYGASDTFNLDGANIHLKWHGAQRAHASLDIGSHHDGDVALEEALAGYRIADPGNVMLEAGRMKARFSAENRAHAYTRPFSENNLIYDAFYGAHYVDEGARVSSRPVAGLELGVEAWRGGHYPATEGKEGMAQDAYAHWYGGAGPWVLGLGAWVMLADASERPDDRLVGGHSHTVSADQKADLVFSGQQDSAGARLSLLWQGRSAWSLGLTGEVVKVEVDGELRDRQRQAHLEGDYLGWWLQPELRWQQHALAVRYVQLVLDNHLVGAGGPVLAEDAGFLQNGTDPDWLGVSYRYQLQDGFGVRAEWTRNRSTGEAEDYLGFGIYWAHQLWSSTGGWWKPRD</sequence>
<dbReference type="Proteomes" id="UP000199675">
    <property type="component" value="Unassembled WGS sequence"/>
</dbReference>
<organism evidence="2 3">
    <name type="scientific">Marinobacter mobilis</name>
    <dbReference type="NCBI Taxonomy" id="488533"/>
    <lineage>
        <taxon>Bacteria</taxon>
        <taxon>Pseudomonadati</taxon>
        <taxon>Pseudomonadota</taxon>
        <taxon>Gammaproteobacteria</taxon>
        <taxon>Pseudomonadales</taxon>
        <taxon>Marinobacteraceae</taxon>
        <taxon>Marinobacter</taxon>
    </lineage>
</organism>
<dbReference type="AlphaFoldDB" id="A0A1H3DI05"/>
<dbReference type="STRING" id="488533.SAMN04487960_11274"/>
<accession>A0A1H3DI05</accession>
<dbReference type="InterPro" id="IPR023614">
    <property type="entry name" value="Porin_dom_sf"/>
</dbReference>
<evidence type="ECO:0008006" key="4">
    <source>
        <dbReference type="Google" id="ProtNLM"/>
    </source>
</evidence>
<dbReference type="EMBL" id="FNNE01000012">
    <property type="protein sequence ID" value="SDX65294.1"/>
    <property type="molecule type" value="Genomic_DNA"/>
</dbReference>
<gene>
    <name evidence="2" type="ORF">SAMN04487960_11274</name>
</gene>
<dbReference type="RefSeq" id="WP_091817269.1">
    <property type="nucleotide sequence ID" value="NZ_FNNE01000012.1"/>
</dbReference>
<proteinExistence type="predicted"/>
<keyword evidence="3" id="KW-1185">Reference proteome</keyword>
<protein>
    <recommendedName>
        <fullName evidence="4">Phosphate-selective porin O and P</fullName>
    </recommendedName>
</protein>
<feature type="chain" id="PRO_5011479060" description="Phosphate-selective porin O and P" evidence="1">
    <location>
        <begin position="19"/>
        <end position="411"/>
    </location>
</feature>
<name>A0A1H3DI05_9GAMM</name>
<feature type="signal peptide" evidence="1">
    <location>
        <begin position="1"/>
        <end position="18"/>
    </location>
</feature>